<feature type="compositionally biased region" description="Low complexity" evidence="1">
    <location>
        <begin position="289"/>
        <end position="305"/>
    </location>
</feature>
<keyword evidence="4" id="KW-1185">Reference proteome</keyword>
<feature type="signal peptide" evidence="2">
    <location>
        <begin position="1"/>
        <end position="18"/>
    </location>
</feature>
<evidence type="ECO:0000313" key="4">
    <source>
        <dbReference type="Proteomes" id="UP000231501"/>
    </source>
</evidence>
<comment type="caution">
    <text evidence="3">The sequence shown here is derived from an EMBL/GenBank/DDBJ whole genome shotgun (WGS) entry which is preliminary data.</text>
</comment>
<reference evidence="3 4" key="1">
    <citation type="submission" date="2017-11" db="EMBL/GenBank/DDBJ databases">
        <title>Draft genome sequence of Mitsuaria sp. HWN-4.</title>
        <authorList>
            <person name="Gundlapally S.R."/>
        </authorList>
    </citation>
    <scope>NUCLEOTIDE SEQUENCE [LARGE SCALE GENOMIC DNA]</scope>
    <source>
        <strain evidence="3 4">HWN-4</strain>
    </source>
</reference>
<dbReference type="EMBL" id="PEOG01000007">
    <property type="protein sequence ID" value="PIM54740.1"/>
    <property type="molecule type" value="Genomic_DNA"/>
</dbReference>
<dbReference type="Proteomes" id="UP000231501">
    <property type="component" value="Unassembled WGS sequence"/>
</dbReference>
<protein>
    <submittedName>
        <fullName evidence="3">Uncharacterized protein</fullName>
    </submittedName>
</protein>
<feature type="chain" id="PRO_5013930225" evidence="2">
    <location>
        <begin position="19"/>
        <end position="462"/>
    </location>
</feature>
<proteinExistence type="predicted"/>
<evidence type="ECO:0000256" key="1">
    <source>
        <dbReference type="SAM" id="MobiDB-lite"/>
    </source>
</evidence>
<accession>A0A2G9CE83</accession>
<keyword evidence="2" id="KW-0732">Signal</keyword>
<feature type="region of interest" description="Disordered" evidence="1">
    <location>
        <begin position="277"/>
        <end position="305"/>
    </location>
</feature>
<organism evidence="3 4">
    <name type="scientific">Roseateles chitinivorans</name>
    <dbReference type="NCBI Taxonomy" id="2917965"/>
    <lineage>
        <taxon>Bacteria</taxon>
        <taxon>Pseudomonadati</taxon>
        <taxon>Pseudomonadota</taxon>
        <taxon>Betaproteobacteria</taxon>
        <taxon>Burkholderiales</taxon>
        <taxon>Sphaerotilaceae</taxon>
        <taxon>Roseateles</taxon>
    </lineage>
</organism>
<name>A0A2G9CE83_9BURK</name>
<evidence type="ECO:0000313" key="3">
    <source>
        <dbReference type="EMBL" id="PIM54740.1"/>
    </source>
</evidence>
<dbReference type="AlphaFoldDB" id="A0A2G9CE83"/>
<gene>
    <name evidence="3" type="ORF">CS062_02315</name>
</gene>
<evidence type="ECO:0000256" key="2">
    <source>
        <dbReference type="SAM" id="SignalP"/>
    </source>
</evidence>
<sequence>MRLLGGAMMALLPISAFAAEPEDLNAAMLSKMDWPDGRPFFGWGASHKKAVEVWNESAGRSYTELPSPPSPDRSRIVHRSISEPRPVPAAALAVLKSATPETGWFEYWVRTRVEPINGASAKRMYSTADRRLVRCEPALMVGAAKLHFASLDATGEPYDTTANYGKAERIPAATIGMNEQLRHEYRTICGPVLAAAYGADQVDARVQVNLAPPKPTGLVSSLTPEQQLKLIADMRALLKLPPAEPADRAASGAVAADMPASAASSVEAVAAPPAEALTATGSRSAPTGAAEASAPPSDAAPAEPLPLGSAKARLRLFAQNGTAVSLTNEASCVAPGGMGEASSNLLKNLASAMHVASNETLGMPESTTTRRLSERSGVASKAYFMERAITAEMPVSVNFTFAANNQTCPSVAVSFVPEAGGDYESKLDVGYGYCFVSVGRITPSGAVVPVRVTSAPACPPEK</sequence>